<gene>
    <name evidence="2" type="ORF">QCA50_020226</name>
</gene>
<dbReference type="SUPFAM" id="SSF52047">
    <property type="entry name" value="RNI-like"/>
    <property type="match status" value="1"/>
</dbReference>
<dbReference type="AlphaFoldDB" id="A0AAW0FD17"/>
<dbReference type="InterPro" id="IPR032675">
    <property type="entry name" value="LRR_dom_sf"/>
</dbReference>
<evidence type="ECO:0000256" key="1">
    <source>
        <dbReference type="SAM" id="MobiDB-lite"/>
    </source>
</evidence>
<accession>A0AAW0FD17</accession>
<name>A0AAW0FD17_9APHY</name>
<evidence type="ECO:0000313" key="3">
    <source>
        <dbReference type="Proteomes" id="UP001385951"/>
    </source>
</evidence>
<protein>
    <recommendedName>
        <fullName evidence="4">F-box domain-containing protein</fullName>
    </recommendedName>
</protein>
<dbReference type="InterPro" id="IPR036047">
    <property type="entry name" value="F-box-like_dom_sf"/>
</dbReference>
<sequence>MSLQECGLDIQGLDAFLTSLQRVWPVEKRFERLFPEEPNRKARKTIDRNIRNVTKTMNDVIGSFKETIANLNSLRNNEAPINSLPEKVIVHIFDLAGDSGYDHECITRISWICALWRKISLKTPSLWRCIDFSTGTISPRIVQLYVERNPEMPRSVKILEYDCCSCSPRDDARRTAYERFLIKRIDSVRELELGCRIPNDLFTIAKPQPILLEALSIRCIPSRPSSSSTSAARIPEDRCIKDIFDGCPNLRYLCLDGCLLPSASTIYNGLKILKISSPTILPDAFDIFSIMRRTPSLEFLSLSVSDGESIFRIKTAERVEELIPVVHLKQLTLELPASDILHILSNITVSLSVRISLKDTSTSGTATMNSILPLDPRCLPCLSVSEKLSIDRQSGKIDIFRTLDTTGSGETLESEPFLTYSITSFNAPTVTSLTHLTLNLPGIHELAILEVKNQSEKFKAGDLVTLLRLVPDIRRLRLHSCDSGICQLFATHAQHGRPRLCHVLEAVYLEDMALKERDVVAISTSLAPHGLSVSVLKCWFENAEEKVMKVLETVQGIDLQVSETQFEKPISSEDTMTEATASPAAEDLEYSKSAYPPKNKKWRYK</sequence>
<keyword evidence="3" id="KW-1185">Reference proteome</keyword>
<evidence type="ECO:0000313" key="2">
    <source>
        <dbReference type="EMBL" id="KAK7676820.1"/>
    </source>
</evidence>
<dbReference type="Gene3D" id="1.20.1280.50">
    <property type="match status" value="1"/>
</dbReference>
<reference evidence="2 3" key="1">
    <citation type="submission" date="2022-09" db="EMBL/GenBank/DDBJ databases">
        <authorList>
            <person name="Palmer J.M."/>
        </authorList>
    </citation>
    <scope>NUCLEOTIDE SEQUENCE [LARGE SCALE GENOMIC DNA]</scope>
    <source>
        <strain evidence="2 3">DSM 7382</strain>
    </source>
</reference>
<dbReference type="SUPFAM" id="SSF81383">
    <property type="entry name" value="F-box domain"/>
    <property type="match status" value="1"/>
</dbReference>
<proteinExistence type="predicted"/>
<dbReference type="Gene3D" id="3.80.10.10">
    <property type="entry name" value="Ribonuclease Inhibitor"/>
    <property type="match status" value="1"/>
</dbReference>
<comment type="caution">
    <text evidence="2">The sequence shown here is derived from an EMBL/GenBank/DDBJ whole genome shotgun (WGS) entry which is preliminary data.</text>
</comment>
<evidence type="ECO:0008006" key="4">
    <source>
        <dbReference type="Google" id="ProtNLM"/>
    </source>
</evidence>
<organism evidence="2 3">
    <name type="scientific">Cerrena zonata</name>
    <dbReference type="NCBI Taxonomy" id="2478898"/>
    <lineage>
        <taxon>Eukaryota</taxon>
        <taxon>Fungi</taxon>
        <taxon>Dikarya</taxon>
        <taxon>Basidiomycota</taxon>
        <taxon>Agaricomycotina</taxon>
        <taxon>Agaricomycetes</taxon>
        <taxon>Polyporales</taxon>
        <taxon>Cerrenaceae</taxon>
        <taxon>Cerrena</taxon>
    </lineage>
</organism>
<dbReference type="EMBL" id="JASBNA010000103">
    <property type="protein sequence ID" value="KAK7676820.1"/>
    <property type="molecule type" value="Genomic_DNA"/>
</dbReference>
<feature type="region of interest" description="Disordered" evidence="1">
    <location>
        <begin position="567"/>
        <end position="605"/>
    </location>
</feature>
<dbReference type="Proteomes" id="UP001385951">
    <property type="component" value="Unassembled WGS sequence"/>
</dbReference>